<dbReference type="NCBIfam" id="TIGR03426">
    <property type="entry name" value="shape_MreD"/>
    <property type="match status" value="1"/>
</dbReference>
<keyword evidence="6 8" id="KW-1133">Transmembrane helix</keyword>
<evidence type="ECO:0000313" key="10">
    <source>
        <dbReference type="Proteomes" id="UP000217083"/>
    </source>
</evidence>
<feature type="transmembrane region" description="Helical" evidence="8">
    <location>
        <begin position="67"/>
        <end position="87"/>
    </location>
</feature>
<evidence type="ECO:0000256" key="7">
    <source>
        <dbReference type="ARBA" id="ARBA00023136"/>
    </source>
</evidence>
<keyword evidence="10" id="KW-1185">Reference proteome</keyword>
<name>A0A263BXF0_9BACI</name>
<keyword evidence="3" id="KW-1003">Cell membrane</keyword>
<dbReference type="AlphaFoldDB" id="A0A263BXF0"/>
<evidence type="ECO:0000256" key="3">
    <source>
        <dbReference type="ARBA" id="ARBA00022475"/>
    </source>
</evidence>
<dbReference type="InterPro" id="IPR007227">
    <property type="entry name" value="Cell_shape_determining_MreD"/>
</dbReference>
<dbReference type="Pfam" id="PF04093">
    <property type="entry name" value="MreD"/>
    <property type="match status" value="1"/>
</dbReference>
<organism evidence="9 10">
    <name type="scientific">Lottiidibacillus patelloidae</name>
    <dbReference type="NCBI Taxonomy" id="2670334"/>
    <lineage>
        <taxon>Bacteria</taxon>
        <taxon>Bacillati</taxon>
        <taxon>Bacillota</taxon>
        <taxon>Bacilli</taxon>
        <taxon>Bacillales</taxon>
        <taxon>Bacillaceae</taxon>
        <taxon>Lottiidibacillus</taxon>
    </lineage>
</organism>
<proteinExistence type="inferred from homology"/>
<evidence type="ECO:0000256" key="4">
    <source>
        <dbReference type="ARBA" id="ARBA00022692"/>
    </source>
</evidence>
<reference evidence="9 10" key="2">
    <citation type="submission" date="2017-09" db="EMBL/GenBank/DDBJ databases">
        <title>Bacillus patelloidae sp. nov., isolated from the intestinal tract of a marine limpet.</title>
        <authorList>
            <person name="Liu R."/>
            <person name="Dong C."/>
            <person name="Shao Z."/>
        </authorList>
    </citation>
    <scope>NUCLEOTIDE SEQUENCE [LARGE SCALE GENOMIC DNA]</scope>
    <source>
        <strain evidence="9 10">SA5d-4</strain>
    </source>
</reference>
<comment type="similarity">
    <text evidence="2">Belongs to the MreD family.</text>
</comment>
<evidence type="ECO:0000256" key="8">
    <source>
        <dbReference type="SAM" id="Phobius"/>
    </source>
</evidence>
<feature type="transmembrane region" description="Helical" evidence="8">
    <location>
        <begin position="6"/>
        <end position="25"/>
    </location>
</feature>
<keyword evidence="4 8" id="KW-0812">Transmembrane</keyword>
<evidence type="ECO:0000256" key="2">
    <source>
        <dbReference type="ARBA" id="ARBA00007776"/>
    </source>
</evidence>
<dbReference type="Proteomes" id="UP000217083">
    <property type="component" value="Unassembled WGS sequence"/>
</dbReference>
<accession>A0A263BXF0</accession>
<dbReference type="EMBL" id="NPIA01000002">
    <property type="protein sequence ID" value="OZM57856.1"/>
    <property type="molecule type" value="Genomic_DNA"/>
</dbReference>
<comment type="caution">
    <text evidence="9">The sequence shown here is derived from an EMBL/GenBank/DDBJ whole genome shotgun (WGS) entry which is preliminary data.</text>
</comment>
<dbReference type="GO" id="GO:0005886">
    <property type="term" value="C:plasma membrane"/>
    <property type="evidence" value="ECO:0007669"/>
    <property type="project" value="UniProtKB-SubCell"/>
</dbReference>
<dbReference type="GO" id="GO:0008360">
    <property type="term" value="P:regulation of cell shape"/>
    <property type="evidence" value="ECO:0007669"/>
    <property type="project" value="UniProtKB-KW"/>
</dbReference>
<gene>
    <name evidence="9" type="primary">mreD</name>
    <name evidence="9" type="ORF">CIB95_05730</name>
</gene>
<dbReference type="RefSeq" id="WP_094923065.1">
    <property type="nucleotide sequence ID" value="NZ_NPIA01000002.1"/>
</dbReference>
<sequence>MKRLLLPAIVFMFFILESTVFQVLLTKNDETIMVPRILFLILLFIALDGPKNAAVVYAISFGFLYDFLYTDVIGVYAFSFTVIVYLFKQVSNYLHIQFFLMTLFSIISIVLLEFLVFTIYSMIGITTISMLAFYEKLLLPSIIFNSIVLILFYILLKKMVIKISLFSTEES</sequence>
<comment type="subcellular location">
    <subcellularLocation>
        <location evidence="1">Cell membrane</location>
        <topology evidence="1">Multi-pass membrane protein</topology>
    </subcellularLocation>
</comment>
<reference evidence="10" key="1">
    <citation type="submission" date="2017-08" db="EMBL/GenBank/DDBJ databases">
        <authorList>
            <person name="Huang Z."/>
        </authorList>
    </citation>
    <scope>NUCLEOTIDE SEQUENCE [LARGE SCALE GENOMIC DNA]</scope>
    <source>
        <strain evidence="10">SA5d-4</strain>
    </source>
</reference>
<feature type="transmembrane region" description="Helical" evidence="8">
    <location>
        <begin position="37"/>
        <end position="61"/>
    </location>
</feature>
<keyword evidence="5" id="KW-0133">Cell shape</keyword>
<evidence type="ECO:0000256" key="6">
    <source>
        <dbReference type="ARBA" id="ARBA00022989"/>
    </source>
</evidence>
<keyword evidence="7 8" id="KW-0472">Membrane</keyword>
<evidence type="ECO:0000256" key="1">
    <source>
        <dbReference type="ARBA" id="ARBA00004651"/>
    </source>
</evidence>
<protein>
    <submittedName>
        <fullName evidence="9">Rod shape-determining protein MreD</fullName>
    </submittedName>
</protein>
<feature type="transmembrane region" description="Helical" evidence="8">
    <location>
        <begin position="99"/>
        <end position="125"/>
    </location>
</feature>
<evidence type="ECO:0000256" key="5">
    <source>
        <dbReference type="ARBA" id="ARBA00022960"/>
    </source>
</evidence>
<evidence type="ECO:0000313" key="9">
    <source>
        <dbReference type="EMBL" id="OZM57856.1"/>
    </source>
</evidence>
<feature type="transmembrane region" description="Helical" evidence="8">
    <location>
        <begin position="137"/>
        <end position="156"/>
    </location>
</feature>